<proteinExistence type="predicted"/>
<keyword evidence="4" id="KW-1185">Reference proteome</keyword>
<evidence type="ECO:0000259" key="2">
    <source>
        <dbReference type="Pfam" id="PF07331"/>
    </source>
</evidence>
<dbReference type="RefSeq" id="WP_327788091.1">
    <property type="nucleotide sequence ID" value="NZ_JARGEQ010000040.1"/>
</dbReference>
<name>A0AAP3XPR6_9PROT</name>
<evidence type="ECO:0000313" key="4">
    <source>
        <dbReference type="Proteomes" id="UP001301140"/>
    </source>
</evidence>
<keyword evidence="1" id="KW-1133">Transmembrane helix</keyword>
<keyword evidence="1" id="KW-0812">Transmembrane</keyword>
<comment type="caution">
    <text evidence="3">The sequence shown here is derived from an EMBL/GenBank/DDBJ whole genome shotgun (WGS) entry which is preliminary data.</text>
</comment>
<dbReference type="AlphaFoldDB" id="A0AAP3XPR6"/>
<sequence length="142" mass="15030">MSDRIAGLLIAAIALVYGIVAGGYEQGFGDPLGPAAFPRIVAVPLGLFALVLVVRPDAEPAWPRARVLLRQLNALLVLVLYALLLEDLGFPLATFLAVTLLARELGARWRASLLTGIGLGAGLWTLFDPILGLPLPLGLLAW</sequence>
<evidence type="ECO:0000256" key="1">
    <source>
        <dbReference type="SAM" id="Phobius"/>
    </source>
</evidence>
<accession>A0AAP3XPR6</accession>
<dbReference type="EMBL" id="JARGEQ010000040">
    <property type="protein sequence ID" value="MDF1585673.1"/>
    <property type="molecule type" value="Genomic_DNA"/>
</dbReference>
<dbReference type="InterPro" id="IPR009936">
    <property type="entry name" value="DUF1468"/>
</dbReference>
<feature type="domain" description="DUF1468" evidence="2">
    <location>
        <begin position="5"/>
        <end position="136"/>
    </location>
</feature>
<reference evidence="3 4" key="1">
    <citation type="submission" date="2023-03" db="EMBL/GenBank/DDBJ databases">
        <title>YIM 152171 draft genome.</title>
        <authorList>
            <person name="Yang Z."/>
        </authorList>
    </citation>
    <scope>NUCLEOTIDE SEQUENCE [LARGE SCALE GENOMIC DNA]</scope>
    <source>
        <strain evidence="3 4">YIM 152171</strain>
    </source>
</reference>
<gene>
    <name evidence="3" type="ORF">PZ740_04640</name>
</gene>
<evidence type="ECO:0000313" key="3">
    <source>
        <dbReference type="EMBL" id="MDF1585673.1"/>
    </source>
</evidence>
<dbReference type="Proteomes" id="UP001301140">
    <property type="component" value="Unassembled WGS sequence"/>
</dbReference>
<feature type="transmembrane region" description="Helical" evidence="1">
    <location>
        <begin position="37"/>
        <end position="55"/>
    </location>
</feature>
<keyword evidence="1" id="KW-0472">Membrane</keyword>
<feature type="transmembrane region" description="Helical" evidence="1">
    <location>
        <begin position="113"/>
        <end position="135"/>
    </location>
</feature>
<dbReference type="Pfam" id="PF07331">
    <property type="entry name" value="TctB"/>
    <property type="match status" value="1"/>
</dbReference>
<organism evidence="3 4">
    <name type="scientific">Marinimicrococcus flavescens</name>
    <dbReference type="NCBI Taxonomy" id="3031815"/>
    <lineage>
        <taxon>Bacteria</taxon>
        <taxon>Pseudomonadati</taxon>
        <taxon>Pseudomonadota</taxon>
        <taxon>Alphaproteobacteria</taxon>
        <taxon>Geminicoccales</taxon>
        <taxon>Geminicoccaceae</taxon>
        <taxon>Marinimicrococcus</taxon>
    </lineage>
</organism>
<protein>
    <submittedName>
        <fullName evidence="3">Tripartite tricarboxylate transporter TctB family protein</fullName>
    </submittedName>
</protein>